<evidence type="ECO:0000313" key="5">
    <source>
        <dbReference type="EMBL" id="MZQ85006.1"/>
    </source>
</evidence>
<dbReference type="InterPro" id="IPR018060">
    <property type="entry name" value="HTH_AraC"/>
</dbReference>
<comment type="caution">
    <text evidence="5">The sequence shown here is derived from an EMBL/GenBank/DDBJ whole genome shotgun (WGS) entry which is preliminary data.</text>
</comment>
<evidence type="ECO:0000259" key="4">
    <source>
        <dbReference type="PROSITE" id="PS01124"/>
    </source>
</evidence>
<dbReference type="InterPro" id="IPR037923">
    <property type="entry name" value="HTH-like"/>
</dbReference>
<dbReference type="Pfam" id="PF02311">
    <property type="entry name" value="AraC_binding"/>
    <property type="match status" value="1"/>
</dbReference>
<keyword evidence="1" id="KW-0805">Transcription regulation</keyword>
<protein>
    <submittedName>
        <fullName evidence="5">Helix-turn-helix domain-containing protein</fullName>
    </submittedName>
</protein>
<dbReference type="Gene3D" id="1.10.10.60">
    <property type="entry name" value="Homeodomain-like"/>
    <property type="match status" value="2"/>
</dbReference>
<dbReference type="SUPFAM" id="SSF46689">
    <property type="entry name" value="Homeodomain-like"/>
    <property type="match status" value="2"/>
</dbReference>
<accession>A0A6L8V5X7</accession>
<dbReference type="GO" id="GO:0003700">
    <property type="term" value="F:DNA-binding transcription factor activity"/>
    <property type="evidence" value="ECO:0007669"/>
    <property type="project" value="InterPro"/>
</dbReference>
<evidence type="ECO:0000256" key="3">
    <source>
        <dbReference type="ARBA" id="ARBA00023163"/>
    </source>
</evidence>
<dbReference type="InterPro" id="IPR003313">
    <property type="entry name" value="AraC-bd"/>
</dbReference>
<evidence type="ECO:0000256" key="2">
    <source>
        <dbReference type="ARBA" id="ARBA00023125"/>
    </source>
</evidence>
<dbReference type="PANTHER" id="PTHR43280:SF2">
    <property type="entry name" value="HTH-TYPE TRANSCRIPTIONAL REGULATOR EXSA"/>
    <property type="match status" value="1"/>
</dbReference>
<sequence>MLNDFLKQHPIVPFVRQSDFAVRKPWSSPERRLLDYLLVYIQEGTCSFHIDNKKYTFTAGQFCLVQPGSLLSLEGLTNTVTPYIHFDLSFNSEREHSFPTRPGQIDLSAYKHLMQPTIKELYGVDMPVQVEPSKPLKLKETLLQVIEQAEKQDPLIQLKTQHLVTEIMLTLLETYYQEPYTASHSFDWITSYFSHHLSDPISLEDMAARANLSISRFSIVFKQRYGISPHQYLMNMRVNHAKELLTHTDLSQESIASYCGFADLHHFSKTFKKRTGLTPGELKKSKIPFIRA</sequence>
<reference evidence="5 6" key="1">
    <citation type="submission" date="2019-12" db="EMBL/GenBank/DDBJ databases">
        <title>Paenibacillus sp. nov. sp. isolated from soil.</title>
        <authorList>
            <person name="Kim J."/>
            <person name="Jeong S.E."/>
            <person name="Jung H.S."/>
            <person name="Jeon C.O."/>
        </authorList>
    </citation>
    <scope>NUCLEOTIDE SEQUENCE [LARGE SCALE GENOMIC DNA]</scope>
    <source>
        <strain evidence="5 6">5J-6</strain>
    </source>
</reference>
<keyword evidence="2" id="KW-0238">DNA-binding</keyword>
<gene>
    <name evidence="5" type="ORF">GQF01_23105</name>
</gene>
<dbReference type="SMART" id="SM00342">
    <property type="entry name" value="HTH_ARAC"/>
    <property type="match status" value="1"/>
</dbReference>
<dbReference type="PANTHER" id="PTHR43280">
    <property type="entry name" value="ARAC-FAMILY TRANSCRIPTIONAL REGULATOR"/>
    <property type="match status" value="1"/>
</dbReference>
<dbReference type="GO" id="GO:0043565">
    <property type="term" value="F:sequence-specific DNA binding"/>
    <property type="evidence" value="ECO:0007669"/>
    <property type="project" value="InterPro"/>
</dbReference>
<keyword evidence="6" id="KW-1185">Reference proteome</keyword>
<feature type="domain" description="HTH araC/xylS-type" evidence="4">
    <location>
        <begin position="187"/>
        <end position="285"/>
    </location>
</feature>
<dbReference type="Pfam" id="PF12833">
    <property type="entry name" value="HTH_18"/>
    <property type="match status" value="1"/>
</dbReference>
<dbReference type="RefSeq" id="WP_161409035.1">
    <property type="nucleotide sequence ID" value="NZ_WTUZ01000022.1"/>
</dbReference>
<evidence type="ECO:0000313" key="6">
    <source>
        <dbReference type="Proteomes" id="UP000481087"/>
    </source>
</evidence>
<dbReference type="EMBL" id="WTUZ01000022">
    <property type="protein sequence ID" value="MZQ85006.1"/>
    <property type="molecule type" value="Genomic_DNA"/>
</dbReference>
<dbReference type="AlphaFoldDB" id="A0A6L8V5X7"/>
<keyword evidence="3" id="KW-0804">Transcription</keyword>
<name>A0A6L8V5X7_9BACL</name>
<evidence type="ECO:0000256" key="1">
    <source>
        <dbReference type="ARBA" id="ARBA00023015"/>
    </source>
</evidence>
<dbReference type="Proteomes" id="UP000481087">
    <property type="component" value="Unassembled WGS sequence"/>
</dbReference>
<dbReference type="SUPFAM" id="SSF51215">
    <property type="entry name" value="Regulatory protein AraC"/>
    <property type="match status" value="1"/>
</dbReference>
<proteinExistence type="predicted"/>
<dbReference type="PROSITE" id="PS01124">
    <property type="entry name" value="HTH_ARAC_FAMILY_2"/>
    <property type="match status" value="1"/>
</dbReference>
<organism evidence="5 6">
    <name type="scientific">Paenibacillus silvestris</name>
    <dbReference type="NCBI Taxonomy" id="2606219"/>
    <lineage>
        <taxon>Bacteria</taxon>
        <taxon>Bacillati</taxon>
        <taxon>Bacillota</taxon>
        <taxon>Bacilli</taxon>
        <taxon>Bacillales</taxon>
        <taxon>Paenibacillaceae</taxon>
        <taxon>Paenibacillus</taxon>
    </lineage>
</organism>
<dbReference type="InterPro" id="IPR009057">
    <property type="entry name" value="Homeodomain-like_sf"/>
</dbReference>